<dbReference type="EMBL" id="LAZR01040492">
    <property type="protein sequence ID" value="KKL14353.1"/>
    <property type="molecule type" value="Genomic_DNA"/>
</dbReference>
<evidence type="ECO:0000313" key="1">
    <source>
        <dbReference type="EMBL" id="KKL14353.1"/>
    </source>
</evidence>
<sequence>MKITEMFAFVSVDANGDEGVVAMTSPLGMMLPLIGADMARVESLKLHAIKIAEVTGIPVILLKFSVREEIGWMP</sequence>
<gene>
    <name evidence="1" type="ORF">LCGC14_2516530</name>
</gene>
<protein>
    <submittedName>
        <fullName evidence="1">Uncharacterized protein</fullName>
    </submittedName>
</protein>
<organism evidence="1">
    <name type="scientific">marine sediment metagenome</name>
    <dbReference type="NCBI Taxonomy" id="412755"/>
    <lineage>
        <taxon>unclassified sequences</taxon>
        <taxon>metagenomes</taxon>
        <taxon>ecological metagenomes</taxon>
    </lineage>
</organism>
<accession>A0A0F9DR16</accession>
<reference evidence="1" key="1">
    <citation type="journal article" date="2015" name="Nature">
        <title>Complex archaea that bridge the gap between prokaryotes and eukaryotes.</title>
        <authorList>
            <person name="Spang A."/>
            <person name="Saw J.H."/>
            <person name="Jorgensen S.L."/>
            <person name="Zaremba-Niedzwiedzka K."/>
            <person name="Martijn J."/>
            <person name="Lind A.E."/>
            <person name="van Eijk R."/>
            <person name="Schleper C."/>
            <person name="Guy L."/>
            <person name="Ettema T.J."/>
        </authorList>
    </citation>
    <scope>NUCLEOTIDE SEQUENCE</scope>
</reference>
<dbReference type="AlphaFoldDB" id="A0A0F9DR16"/>
<comment type="caution">
    <text evidence="1">The sequence shown here is derived from an EMBL/GenBank/DDBJ whole genome shotgun (WGS) entry which is preliminary data.</text>
</comment>
<proteinExistence type="predicted"/>
<name>A0A0F9DR16_9ZZZZ</name>